<evidence type="ECO:0000256" key="8">
    <source>
        <dbReference type="PIRSR" id="PIRSR016262-1"/>
    </source>
</evidence>
<comment type="subcellular location">
    <subcellularLocation>
        <location evidence="6">Cytoplasm</location>
    </subcellularLocation>
</comment>
<dbReference type="CDD" id="cd16444">
    <property type="entry name" value="LipB"/>
    <property type="match status" value="1"/>
</dbReference>
<accession>A0A4R6Y9M1</accession>
<dbReference type="OrthoDB" id="9787061at2"/>
<comment type="catalytic activity">
    <reaction evidence="6 7">
        <text>octanoyl-[ACP] + L-lysyl-[protein] = N(6)-octanoyl-L-lysyl-[protein] + holo-[ACP] + H(+)</text>
        <dbReference type="Rhea" id="RHEA:17665"/>
        <dbReference type="Rhea" id="RHEA-COMP:9636"/>
        <dbReference type="Rhea" id="RHEA-COMP:9685"/>
        <dbReference type="Rhea" id="RHEA-COMP:9752"/>
        <dbReference type="Rhea" id="RHEA-COMP:9928"/>
        <dbReference type="ChEBI" id="CHEBI:15378"/>
        <dbReference type="ChEBI" id="CHEBI:29969"/>
        <dbReference type="ChEBI" id="CHEBI:64479"/>
        <dbReference type="ChEBI" id="CHEBI:78463"/>
        <dbReference type="ChEBI" id="CHEBI:78809"/>
        <dbReference type="EC" id="2.3.1.181"/>
    </reaction>
</comment>
<dbReference type="EMBL" id="SNZE01000005">
    <property type="protein sequence ID" value="TDR32150.1"/>
    <property type="molecule type" value="Genomic_DNA"/>
</dbReference>
<evidence type="ECO:0000256" key="4">
    <source>
        <dbReference type="ARBA" id="ARBA00023315"/>
    </source>
</evidence>
<dbReference type="Gene3D" id="3.30.930.10">
    <property type="entry name" value="Bira Bifunctional Protein, Domain 2"/>
    <property type="match status" value="1"/>
</dbReference>
<evidence type="ECO:0000256" key="2">
    <source>
        <dbReference type="ARBA" id="ARBA00022490"/>
    </source>
</evidence>
<evidence type="ECO:0000256" key="6">
    <source>
        <dbReference type="HAMAP-Rule" id="MF_00013"/>
    </source>
</evidence>
<feature type="binding site" evidence="6 9">
    <location>
        <begin position="147"/>
        <end position="149"/>
    </location>
    <ligand>
        <name>substrate</name>
    </ligand>
</feature>
<gene>
    <name evidence="6" type="primary">lipB</name>
    <name evidence="12" type="ORF">DFR44_10533</name>
</gene>
<keyword evidence="4 6" id="KW-0012">Acyltransferase</keyword>
<proteinExistence type="inferred from homology"/>
<evidence type="ECO:0000256" key="1">
    <source>
        <dbReference type="ARBA" id="ARBA00004821"/>
    </source>
</evidence>
<dbReference type="Proteomes" id="UP000294480">
    <property type="component" value="Unassembled WGS sequence"/>
</dbReference>
<evidence type="ECO:0000259" key="11">
    <source>
        <dbReference type="PROSITE" id="PS51733"/>
    </source>
</evidence>
<organism evidence="12 13">
    <name type="scientific">Hydromonas duriensis</name>
    <dbReference type="NCBI Taxonomy" id="1527608"/>
    <lineage>
        <taxon>Bacteria</taxon>
        <taxon>Pseudomonadati</taxon>
        <taxon>Pseudomonadota</taxon>
        <taxon>Betaproteobacteria</taxon>
        <taxon>Burkholderiales</taxon>
        <taxon>Burkholderiaceae</taxon>
        <taxon>Hydromonas</taxon>
    </lineage>
</organism>
<dbReference type="PROSITE" id="PS51733">
    <property type="entry name" value="BPL_LPL_CATALYTIC"/>
    <property type="match status" value="1"/>
</dbReference>
<evidence type="ECO:0000256" key="9">
    <source>
        <dbReference type="PIRSR" id="PIRSR016262-2"/>
    </source>
</evidence>
<feature type="binding site" evidence="6 9">
    <location>
        <begin position="160"/>
        <end position="162"/>
    </location>
    <ligand>
        <name>substrate</name>
    </ligand>
</feature>
<evidence type="ECO:0000313" key="12">
    <source>
        <dbReference type="EMBL" id="TDR32150.1"/>
    </source>
</evidence>
<evidence type="ECO:0000313" key="13">
    <source>
        <dbReference type="Proteomes" id="UP000294480"/>
    </source>
</evidence>
<sequence>MTRMSDLKTPIIKHLGRVDYLPTEAAMKQFTATRDSQTPDEIWLVEHPPVFTLGQAGLMEHLLESTQIPVIKTERGGQITYHGPGQVVLYMMLDLKRRGMMIREWVRRIEGAIILTLQHYGIDGVRKDGAPGIYVGQGIHEGAKIAALGLKVSRSCTYHGLSFNVDMDLSPFLQINPCGYAGLETVDMYTCGVVATWQDVADKLATHLIAQWQATDSLA</sequence>
<comment type="similarity">
    <text evidence="6 7">Belongs to the LipB family.</text>
</comment>
<dbReference type="PANTHER" id="PTHR10993">
    <property type="entry name" value="OCTANOYLTRANSFERASE"/>
    <property type="match status" value="1"/>
</dbReference>
<comment type="caution">
    <text evidence="12">The sequence shown here is derived from an EMBL/GenBank/DDBJ whole genome shotgun (WGS) entry which is preliminary data.</text>
</comment>
<dbReference type="InterPro" id="IPR004143">
    <property type="entry name" value="BPL_LPL_catalytic"/>
</dbReference>
<feature type="site" description="Lowers pKa of active site Cys" evidence="6 10">
    <location>
        <position position="144"/>
    </location>
</feature>
<reference evidence="12 13" key="1">
    <citation type="submission" date="2019-03" db="EMBL/GenBank/DDBJ databases">
        <title>Genomic Encyclopedia of Type Strains, Phase IV (KMG-IV): sequencing the most valuable type-strain genomes for metagenomic binning, comparative biology and taxonomic classification.</title>
        <authorList>
            <person name="Goeker M."/>
        </authorList>
    </citation>
    <scope>NUCLEOTIDE SEQUENCE [LARGE SCALE GENOMIC DNA]</scope>
    <source>
        <strain evidence="12 13">DSM 102852</strain>
    </source>
</reference>
<dbReference type="PROSITE" id="PS01313">
    <property type="entry name" value="LIPB"/>
    <property type="match status" value="1"/>
</dbReference>
<keyword evidence="2 6" id="KW-0963">Cytoplasm</keyword>
<dbReference type="GO" id="GO:0033819">
    <property type="term" value="F:lipoyl(octanoyl) transferase activity"/>
    <property type="evidence" value="ECO:0007669"/>
    <property type="project" value="UniProtKB-EC"/>
</dbReference>
<comment type="function">
    <text evidence="5 6 7">Catalyzes the transfer of endogenously produced octanoic acid from octanoyl-acyl-carrier-protein onto the lipoyl domains of lipoate-dependent enzymes. Lipoyl-ACP can also act as a substrate although octanoyl-ACP is likely to be the physiological substrate.</text>
</comment>
<dbReference type="InterPro" id="IPR020605">
    <property type="entry name" value="Octanoyltransferase_CS"/>
</dbReference>
<dbReference type="InterPro" id="IPR000544">
    <property type="entry name" value="Octanoyltransferase"/>
</dbReference>
<comment type="pathway">
    <text evidence="1 6 7">Protein modification; protein lipoylation via endogenous pathway; protein N(6)-(lipoyl)lysine from octanoyl-[acyl-carrier-protein]: step 1/2.</text>
</comment>
<comment type="miscellaneous">
    <text evidence="6">In the reaction, the free carboxyl group of octanoic acid is attached via an amide linkage to the epsilon-amino group of a specific lysine residue of lipoyl domains of lipoate-dependent enzymes.</text>
</comment>
<dbReference type="FunFam" id="3.30.930.10:FF:000020">
    <property type="entry name" value="Octanoyltransferase"/>
    <property type="match status" value="1"/>
</dbReference>
<evidence type="ECO:0000256" key="10">
    <source>
        <dbReference type="PIRSR" id="PIRSR016262-3"/>
    </source>
</evidence>
<dbReference type="SUPFAM" id="SSF55681">
    <property type="entry name" value="Class II aaRS and biotin synthetases"/>
    <property type="match status" value="1"/>
</dbReference>
<dbReference type="PANTHER" id="PTHR10993:SF7">
    <property type="entry name" value="LIPOYLTRANSFERASE 2, MITOCHONDRIAL-RELATED"/>
    <property type="match status" value="1"/>
</dbReference>
<dbReference type="Pfam" id="PF21948">
    <property type="entry name" value="LplA-B_cat"/>
    <property type="match status" value="1"/>
</dbReference>
<feature type="domain" description="BPL/LPL catalytic" evidence="11">
    <location>
        <begin position="36"/>
        <end position="216"/>
    </location>
</feature>
<dbReference type="GO" id="GO:0009249">
    <property type="term" value="P:protein lipoylation"/>
    <property type="evidence" value="ECO:0007669"/>
    <property type="project" value="InterPro"/>
</dbReference>
<dbReference type="AlphaFoldDB" id="A0A4R6Y9M1"/>
<dbReference type="PIRSF" id="PIRSF016262">
    <property type="entry name" value="LPLase"/>
    <property type="match status" value="1"/>
</dbReference>
<dbReference type="NCBIfam" id="NF010922">
    <property type="entry name" value="PRK14342.1"/>
    <property type="match status" value="1"/>
</dbReference>
<evidence type="ECO:0000256" key="3">
    <source>
        <dbReference type="ARBA" id="ARBA00022679"/>
    </source>
</evidence>
<dbReference type="UniPathway" id="UPA00538">
    <property type="reaction ID" value="UER00592"/>
</dbReference>
<evidence type="ECO:0000256" key="7">
    <source>
        <dbReference type="PIRNR" id="PIRNR016262"/>
    </source>
</evidence>
<feature type="binding site" evidence="6 9">
    <location>
        <begin position="75"/>
        <end position="82"/>
    </location>
    <ligand>
        <name>substrate</name>
    </ligand>
</feature>
<name>A0A4R6Y9M1_9BURK</name>
<feature type="active site" description="Acyl-thioester intermediate" evidence="6 8">
    <location>
        <position position="178"/>
    </location>
</feature>
<dbReference type="NCBIfam" id="NF010923">
    <property type="entry name" value="PRK14343.1"/>
    <property type="match status" value="1"/>
</dbReference>
<evidence type="ECO:0000256" key="5">
    <source>
        <dbReference type="ARBA" id="ARBA00024732"/>
    </source>
</evidence>
<protein>
    <recommendedName>
        <fullName evidence="6 7">Octanoyltransferase</fullName>
        <ecNumber evidence="6 7">2.3.1.181</ecNumber>
    </recommendedName>
    <alternativeName>
        <fullName evidence="6">Lipoate-protein ligase B</fullName>
    </alternativeName>
    <alternativeName>
        <fullName evidence="6">Lipoyl/octanoyl transferase</fullName>
    </alternativeName>
    <alternativeName>
        <fullName evidence="6">Octanoyl-[acyl-carrier-protein]-protein N-octanoyltransferase</fullName>
    </alternativeName>
</protein>
<dbReference type="GO" id="GO:0005737">
    <property type="term" value="C:cytoplasm"/>
    <property type="evidence" value="ECO:0007669"/>
    <property type="project" value="UniProtKB-SubCell"/>
</dbReference>
<dbReference type="HAMAP" id="MF_00013">
    <property type="entry name" value="LipB"/>
    <property type="match status" value="1"/>
</dbReference>
<dbReference type="InterPro" id="IPR045864">
    <property type="entry name" value="aa-tRNA-synth_II/BPL/LPL"/>
</dbReference>
<keyword evidence="13" id="KW-1185">Reference proteome</keyword>
<dbReference type="EC" id="2.3.1.181" evidence="6 7"/>
<dbReference type="NCBIfam" id="TIGR00214">
    <property type="entry name" value="lipB"/>
    <property type="match status" value="1"/>
</dbReference>
<keyword evidence="3 6" id="KW-0808">Transferase</keyword>